<evidence type="ECO:0000313" key="2">
    <source>
        <dbReference type="EMBL" id="CAI8030579.1"/>
    </source>
</evidence>
<dbReference type="EMBL" id="CASHTH010002487">
    <property type="protein sequence ID" value="CAI8030579.1"/>
    <property type="molecule type" value="Genomic_DNA"/>
</dbReference>
<comment type="caution">
    <text evidence="2">The sequence shown here is derived from an EMBL/GenBank/DDBJ whole genome shotgun (WGS) entry which is preliminary data.</text>
</comment>
<gene>
    <name evidence="2" type="ORF">GBAR_LOCUS17319</name>
</gene>
<proteinExistence type="predicted"/>
<dbReference type="SUPFAM" id="SSF109755">
    <property type="entry name" value="PhoU-like"/>
    <property type="match status" value="1"/>
</dbReference>
<sequence>MQQDIDLIRSHVIEMGKLVEKALETCLGAIEHNDRQLAYVVILRDRHIDELEETLESLCQRFLIKHLPVASQMRFVYSVIKINTELERVGDYAKAMARRFLSVSDLGAHAFHPKLIEIANLAIPFLRNALQAFAEGDAELAKATREKEKERAIDNLRYEIHRDLIQLHINGELPSEALVPLVTIVSCLERVANQASNICEEVLYMCTGEDLRHDYPHVLRVLFVAEHDACRGQIAVGISNALESHRILFSSAGVASQPLDPKTVQFMTEKGIDISGQTSKYLSQILDLKDYAIIVSLCEEAERALPSLPSRPVRISWKVPDPSKLEGTEAEVQAAYQKTFQFLETHIRELSQAILGNDVEKEKEN</sequence>
<dbReference type="PANTHER" id="PTHR42930:SF3">
    <property type="entry name" value="PHOSPHATE-SPECIFIC TRANSPORT SYSTEM ACCESSORY PROTEIN PHOU"/>
    <property type="match status" value="1"/>
</dbReference>
<dbReference type="SMART" id="SM00226">
    <property type="entry name" value="LMWPc"/>
    <property type="match status" value="1"/>
</dbReference>
<dbReference type="PANTHER" id="PTHR42930">
    <property type="entry name" value="PHOSPHATE-SPECIFIC TRANSPORT SYSTEM ACCESSORY PROTEIN PHOU"/>
    <property type="match status" value="1"/>
</dbReference>
<name>A0AA35WRZ4_GEOBA</name>
<organism evidence="2 3">
    <name type="scientific">Geodia barretti</name>
    <name type="common">Barrett's horny sponge</name>
    <dbReference type="NCBI Taxonomy" id="519541"/>
    <lineage>
        <taxon>Eukaryota</taxon>
        <taxon>Metazoa</taxon>
        <taxon>Porifera</taxon>
        <taxon>Demospongiae</taxon>
        <taxon>Heteroscleromorpha</taxon>
        <taxon>Tetractinellida</taxon>
        <taxon>Astrophorina</taxon>
        <taxon>Geodiidae</taxon>
        <taxon>Geodia</taxon>
    </lineage>
</organism>
<evidence type="ECO:0000259" key="1">
    <source>
        <dbReference type="SMART" id="SM00226"/>
    </source>
</evidence>
<dbReference type="InterPro" id="IPR023485">
    <property type="entry name" value="Ptyr_pPase"/>
</dbReference>
<dbReference type="GO" id="GO:0030643">
    <property type="term" value="P:intracellular phosphate ion homeostasis"/>
    <property type="evidence" value="ECO:0007669"/>
    <property type="project" value="InterPro"/>
</dbReference>
<evidence type="ECO:0000313" key="3">
    <source>
        <dbReference type="Proteomes" id="UP001174909"/>
    </source>
</evidence>
<keyword evidence="3" id="KW-1185">Reference proteome</keyword>
<dbReference type="Proteomes" id="UP001174909">
    <property type="component" value="Unassembled WGS sequence"/>
</dbReference>
<reference evidence="2" key="1">
    <citation type="submission" date="2023-03" db="EMBL/GenBank/DDBJ databases">
        <authorList>
            <person name="Steffen K."/>
            <person name="Cardenas P."/>
        </authorList>
    </citation>
    <scope>NUCLEOTIDE SEQUENCE</scope>
</reference>
<protein>
    <submittedName>
        <fullName evidence="2">Phosphate-specific transport system accessory protein PhoU</fullName>
    </submittedName>
</protein>
<dbReference type="Pfam" id="PF01895">
    <property type="entry name" value="PhoU"/>
    <property type="match status" value="2"/>
</dbReference>
<dbReference type="InterPro" id="IPR028366">
    <property type="entry name" value="PhoU"/>
</dbReference>
<dbReference type="GO" id="GO:0045936">
    <property type="term" value="P:negative regulation of phosphate metabolic process"/>
    <property type="evidence" value="ECO:0007669"/>
    <property type="project" value="InterPro"/>
</dbReference>
<dbReference type="Pfam" id="PF01451">
    <property type="entry name" value="LMWPc"/>
    <property type="match status" value="1"/>
</dbReference>
<dbReference type="InterPro" id="IPR038078">
    <property type="entry name" value="PhoU-like_sf"/>
</dbReference>
<dbReference type="AlphaFoldDB" id="A0AA35WRZ4"/>
<dbReference type="InterPro" id="IPR036196">
    <property type="entry name" value="Ptyr_pPase_sf"/>
</dbReference>
<dbReference type="NCBIfam" id="TIGR02135">
    <property type="entry name" value="phoU_full"/>
    <property type="match status" value="1"/>
</dbReference>
<feature type="domain" description="Phosphotyrosine protein phosphatase I" evidence="1">
    <location>
        <begin position="219"/>
        <end position="353"/>
    </location>
</feature>
<dbReference type="InterPro" id="IPR026022">
    <property type="entry name" value="PhoU_dom"/>
</dbReference>
<dbReference type="Gene3D" id="3.40.50.2300">
    <property type="match status" value="1"/>
</dbReference>
<accession>A0AA35WRZ4</accession>
<dbReference type="Gene3D" id="1.20.58.220">
    <property type="entry name" value="Phosphate transport system protein phou homolog 2, domain 2"/>
    <property type="match status" value="1"/>
</dbReference>
<dbReference type="SUPFAM" id="SSF52788">
    <property type="entry name" value="Phosphotyrosine protein phosphatases I"/>
    <property type="match status" value="1"/>
</dbReference>